<accession>A0ABQ6IZW9</accession>
<dbReference type="Proteomes" id="UP001157126">
    <property type="component" value="Unassembled WGS sequence"/>
</dbReference>
<dbReference type="EMBL" id="BSUO01000001">
    <property type="protein sequence ID" value="GMA42269.1"/>
    <property type="molecule type" value="Genomic_DNA"/>
</dbReference>
<evidence type="ECO:0000313" key="2">
    <source>
        <dbReference type="EMBL" id="GMA42269.1"/>
    </source>
</evidence>
<feature type="domain" description="Alpha/beta-hydrolase catalytic" evidence="1">
    <location>
        <begin position="22"/>
        <end position="305"/>
    </location>
</feature>
<evidence type="ECO:0000259" key="1">
    <source>
        <dbReference type="Pfam" id="PF10081"/>
    </source>
</evidence>
<evidence type="ECO:0000313" key="3">
    <source>
        <dbReference type="Proteomes" id="UP001157126"/>
    </source>
</evidence>
<dbReference type="InterPro" id="IPR027787">
    <property type="entry name" value="Alpha/beta-hydrolase_catalytic"/>
</dbReference>
<dbReference type="InterPro" id="IPR029058">
    <property type="entry name" value="AB_hydrolase_fold"/>
</dbReference>
<gene>
    <name evidence="2" type="ORF">GCM10025883_43140</name>
</gene>
<reference evidence="3" key="1">
    <citation type="journal article" date="2019" name="Int. J. Syst. Evol. Microbiol.">
        <title>The Global Catalogue of Microorganisms (GCM) 10K type strain sequencing project: providing services to taxonomists for standard genome sequencing and annotation.</title>
        <authorList>
            <consortium name="The Broad Institute Genomics Platform"/>
            <consortium name="The Broad Institute Genome Sequencing Center for Infectious Disease"/>
            <person name="Wu L."/>
            <person name="Ma J."/>
        </authorList>
    </citation>
    <scope>NUCLEOTIDE SEQUENCE [LARGE SCALE GENOMIC DNA]</scope>
    <source>
        <strain evidence="3">NBRC 113072</strain>
    </source>
</reference>
<name>A0ABQ6IZW9_9MICO</name>
<comment type="caution">
    <text evidence="2">The sequence shown here is derived from an EMBL/GenBank/DDBJ whole genome shotgun (WGS) entry which is preliminary data.</text>
</comment>
<sequence length="323" mass="36749">MADGPRRDRIEEVTGRPAKEPIRVYAGLHESRDLERTAEAVVDELYRTGAFDRSVLVVMMPAGEGWIPEWHPSSVEFLTGGDSAIASMQYTYLPSALAYYTDKETAGKAARILFDKVEAEVRRQPADGRPKLYIGGESLGAYGGQAVFADKDDLLDRVDGAVWTGTPRESPLWQELTAQRRDGSPEIAPVVDDGRHIRFVTERQNAVNDFYGRPFGMWEAPRVAFAQNPTDPIVWWSWDLLWNEPDWLRERASRKVTSAMRWVPWVTFWQIASDMPRSVRVPGGEGHRYQEDLVPLWAGVLGQDPMADYSKIQRAMREDYRVF</sequence>
<dbReference type="SUPFAM" id="SSF53474">
    <property type="entry name" value="alpha/beta-Hydrolases"/>
    <property type="match status" value="1"/>
</dbReference>
<proteinExistence type="predicted"/>
<dbReference type="Pfam" id="PF10081">
    <property type="entry name" value="Abhydrolase_9"/>
    <property type="match status" value="1"/>
</dbReference>
<organism evidence="2 3">
    <name type="scientific">Mobilicoccus caccae</name>
    <dbReference type="NCBI Taxonomy" id="1859295"/>
    <lineage>
        <taxon>Bacteria</taxon>
        <taxon>Bacillati</taxon>
        <taxon>Actinomycetota</taxon>
        <taxon>Actinomycetes</taxon>
        <taxon>Micrococcales</taxon>
        <taxon>Dermatophilaceae</taxon>
        <taxon>Mobilicoccus</taxon>
    </lineage>
</organism>
<protein>
    <recommendedName>
        <fullName evidence="1">Alpha/beta-hydrolase catalytic domain-containing protein</fullName>
    </recommendedName>
</protein>
<keyword evidence="3" id="KW-1185">Reference proteome</keyword>